<accession>A0A917SDI6</accession>
<evidence type="ECO:0000313" key="2">
    <source>
        <dbReference type="EMBL" id="GGL72393.1"/>
    </source>
</evidence>
<reference evidence="2" key="1">
    <citation type="journal article" date="2014" name="Int. J. Syst. Evol. Microbiol.">
        <title>Complete genome sequence of Corynebacterium casei LMG S-19264T (=DSM 44701T), isolated from a smear-ripened cheese.</title>
        <authorList>
            <consortium name="US DOE Joint Genome Institute (JGI-PGF)"/>
            <person name="Walter F."/>
            <person name="Albersmeier A."/>
            <person name="Kalinowski J."/>
            <person name="Ruckert C."/>
        </authorList>
    </citation>
    <scope>NUCLEOTIDE SEQUENCE</scope>
    <source>
        <strain evidence="2">CGMCC 4.7306</strain>
    </source>
</reference>
<comment type="caution">
    <text evidence="2">The sequence shown here is derived from an EMBL/GenBank/DDBJ whole genome shotgun (WGS) entry which is preliminary data.</text>
</comment>
<dbReference type="RefSeq" id="WP_188896518.1">
    <property type="nucleotide sequence ID" value="NZ_BMMZ01000009.1"/>
</dbReference>
<feature type="domain" description="DUF1990" evidence="1">
    <location>
        <begin position="28"/>
        <end position="184"/>
    </location>
</feature>
<dbReference type="InterPro" id="IPR018960">
    <property type="entry name" value="DUF1990"/>
</dbReference>
<evidence type="ECO:0000259" key="1">
    <source>
        <dbReference type="Pfam" id="PF09348"/>
    </source>
</evidence>
<dbReference type="PANTHER" id="PTHR34202:SF1">
    <property type="entry name" value="UPF0548 PROTEIN"/>
    <property type="match status" value="1"/>
</dbReference>
<dbReference type="InterPro" id="IPR014457">
    <property type="entry name" value="UCP010260"/>
</dbReference>
<keyword evidence="3" id="KW-1185">Reference proteome</keyword>
<evidence type="ECO:0000313" key="3">
    <source>
        <dbReference type="Proteomes" id="UP000613840"/>
    </source>
</evidence>
<name>A0A917SDI6_9ACTN</name>
<organism evidence="2 3">
    <name type="scientific">Microlunatus endophyticus</name>
    <dbReference type="NCBI Taxonomy" id="1716077"/>
    <lineage>
        <taxon>Bacteria</taxon>
        <taxon>Bacillati</taxon>
        <taxon>Actinomycetota</taxon>
        <taxon>Actinomycetes</taxon>
        <taxon>Propionibacteriales</taxon>
        <taxon>Propionibacteriaceae</taxon>
        <taxon>Microlunatus</taxon>
    </lineage>
</organism>
<proteinExistence type="predicted"/>
<gene>
    <name evidence="2" type="ORF">GCM10011575_33380</name>
</gene>
<dbReference type="Proteomes" id="UP000613840">
    <property type="component" value="Unassembled WGS sequence"/>
</dbReference>
<dbReference type="EMBL" id="BMMZ01000009">
    <property type="protein sequence ID" value="GGL72393.1"/>
    <property type="molecule type" value="Genomic_DNA"/>
</dbReference>
<dbReference type="PANTHER" id="PTHR34202">
    <property type="entry name" value="UPF0548 PROTEIN"/>
    <property type="match status" value="1"/>
</dbReference>
<sequence length="187" mass="21134">MQESGRRAGAPLQVVDDLADRFRTVPFSYPEIGATRQERLPRGYRHLEAETEVGRGRSRYLEVAERLLTWQLHTGSGLSVRASDERARQGAIQLATLPLGPFKITTRCRVVYLIEEDQRAGFAYGTLEGHPERGEERFCVELTDDDRVVFSLRAFSRNAWLVSRLGAPVSNRVQAMVNRRYLAAALS</sequence>
<dbReference type="AlphaFoldDB" id="A0A917SDI6"/>
<reference evidence="2" key="2">
    <citation type="submission" date="2020-09" db="EMBL/GenBank/DDBJ databases">
        <authorList>
            <person name="Sun Q."/>
            <person name="Zhou Y."/>
        </authorList>
    </citation>
    <scope>NUCLEOTIDE SEQUENCE</scope>
    <source>
        <strain evidence="2">CGMCC 4.7306</strain>
    </source>
</reference>
<dbReference type="Pfam" id="PF09348">
    <property type="entry name" value="DUF1990"/>
    <property type="match status" value="1"/>
</dbReference>
<protein>
    <recommendedName>
        <fullName evidence="1">DUF1990 domain-containing protein</fullName>
    </recommendedName>
</protein>
<dbReference type="PIRSF" id="PIRSF010260">
    <property type="entry name" value="UCP010260"/>
    <property type="match status" value="1"/>
</dbReference>